<reference evidence="2" key="1">
    <citation type="submission" date="2023-11" db="EMBL/GenBank/DDBJ databases">
        <title>Genome Sequence of Bacillus pseudomycoides stain BUPM19.</title>
        <authorList>
            <person name="Farhat A."/>
        </authorList>
    </citation>
    <scope>NUCLEOTIDE SEQUENCE [LARGE SCALE GENOMIC DNA]</scope>
    <source>
        <strain evidence="2">BUPM19</strain>
    </source>
</reference>
<dbReference type="Proteomes" id="UP001291930">
    <property type="component" value="Unassembled WGS sequence"/>
</dbReference>
<dbReference type="Pfam" id="PF01263">
    <property type="entry name" value="Aldose_epim"/>
    <property type="match status" value="1"/>
</dbReference>
<keyword evidence="2" id="KW-1185">Reference proteome</keyword>
<name>A0ABU5JSJ3_9BACI</name>
<comment type="caution">
    <text evidence="1">The sequence shown here is derived from an EMBL/GenBank/DDBJ whole genome shotgun (WGS) entry which is preliminary data.</text>
</comment>
<dbReference type="InterPro" id="IPR011013">
    <property type="entry name" value="Gal_mutarotase_sf_dom"/>
</dbReference>
<evidence type="ECO:0008006" key="3">
    <source>
        <dbReference type="Google" id="ProtNLM"/>
    </source>
</evidence>
<sequence>MELILNSDSFLEINSSLIPTGKVLPVEGTVFDFRKGRQILQGVNSEHLQTKIVGGGYDHPFLIKANSQKALSLLDRESGRKIEIETDEPCVVLYSGNMLENDYWIRGTQSKKYLGLCLETQKPPNMIDHPNFPSYILEANQVYTTKTKYSFTLI</sequence>
<dbReference type="Gene3D" id="2.70.98.10">
    <property type="match status" value="1"/>
</dbReference>
<evidence type="ECO:0000313" key="1">
    <source>
        <dbReference type="EMBL" id="MDZ5606407.1"/>
    </source>
</evidence>
<dbReference type="EMBL" id="JAXOVW010000006">
    <property type="protein sequence ID" value="MDZ5606407.1"/>
    <property type="molecule type" value="Genomic_DNA"/>
</dbReference>
<dbReference type="PANTHER" id="PTHR10091:SF0">
    <property type="entry name" value="GALACTOSE MUTAROTASE"/>
    <property type="match status" value="1"/>
</dbReference>
<evidence type="ECO:0000313" key="2">
    <source>
        <dbReference type="Proteomes" id="UP001291930"/>
    </source>
</evidence>
<gene>
    <name evidence="1" type="ORF">U2I54_04625</name>
</gene>
<accession>A0ABU5JSJ3</accession>
<dbReference type="RefSeq" id="WP_374216960.1">
    <property type="nucleotide sequence ID" value="NZ_JAXOVW010000006.1"/>
</dbReference>
<dbReference type="InterPro" id="IPR014718">
    <property type="entry name" value="GH-type_carb-bd"/>
</dbReference>
<proteinExistence type="predicted"/>
<dbReference type="SUPFAM" id="SSF74650">
    <property type="entry name" value="Galactose mutarotase-like"/>
    <property type="match status" value="1"/>
</dbReference>
<dbReference type="InterPro" id="IPR008183">
    <property type="entry name" value="Aldose_1/G6P_1-epimerase"/>
</dbReference>
<protein>
    <recommendedName>
        <fullName evidence="3">Galactose mutarotase</fullName>
    </recommendedName>
</protein>
<organism evidence="1 2">
    <name type="scientific">Bacillus bingmayongensis</name>
    <dbReference type="NCBI Taxonomy" id="1150157"/>
    <lineage>
        <taxon>Bacteria</taxon>
        <taxon>Bacillati</taxon>
        <taxon>Bacillota</taxon>
        <taxon>Bacilli</taxon>
        <taxon>Bacillales</taxon>
        <taxon>Bacillaceae</taxon>
        <taxon>Bacillus</taxon>
    </lineage>
</organism>
<dbReference type="PANTHER" id="PTHR10091">
    <property type="entry name" value="ALDOSE-1-EPIMERASE"/>
    <property type="match status" value="1"/>
</dbReference>